<organism evidence="1 2">
    <name type="scientific">Pyrenophora tritici-repentis</name>
    <dbReference type="NCBI Taxonomy" id="45151"/>
    <lineage>
        <taxon>Eukaryota</taxon>
        <taxon>Fungi</taxon>
        <taxon>Dikarya</taxon>
        <taxon>Ascomycota</taxon>
        <taxon>Pezizomycotina</taxon>
        <taxon>Dothideomycetes</taxon>
        <taxon>Pleosporomycetidae</taxon>
        <taxon>Pleosporales</taxon>
        <taxon>Pleosporineae</taxon>
        <taxon>Pleosporaceae</taxon>
        <taxon>Pyrenophora</taxon>
    </lineage>
</organism>
<dbReference type="AlphaFoldDB" id="A0A2W1EH15"/>
<dbReference type="Proteomes" id="UP000245464">
    <property type="component" value="Chromosome 1"/>
</dbReference>
<dbReference type="GeneID" id="6338392"/>
<dbReference type="EMBL" id="NQIK02000001">
    <property type="protein sequence ID" value="KAF7576635.1"/>
    <property type="molecule type" value="Genomic_DNA"/>
</dbReference>
<dbReference type="KEGG" id="ptrr:6338392"/>
<evidence type="ECO:0000313" key="1">
    <source>
        <dbReference type="EMBL" id="KAF7576635.1"/>
    </source>
</evidence>
<gene>
    <name evidence="1" type="ORF">PtrM4_008750</name>
</gene>
<reference evidence="1 2" key="1">
    <citation type="journal article" date="2018" name="BMC Genomics">
        <title>Comparative genomics of the wheat fungal pathogen Pyrenophora tritici-repentis reveals chromosomal variations and genome plasticity.</title>
        <authorList>
            <person name="Moolhuijzen P."/>
            <person name="See P.T."/>
            <person name="Hane J.K."/>
            <person name="Shi G."/>
            <person name="Liu Z."/>
            <person name="Oliver R.P."/>
            <person name="Moffat C.S."/>
        </authorList>
    </citation>
    <scope>NUCLEOTIDE SEQUENCE [LARGE SCALE GENOMIC DNA]</scope>
    <source>
        <strain evidence="1">M4</strain>
    </source>
</reference>
<sequence>MDPNYIIILREMSQRDTDILFEHTRRLRSHHGSTLFIEAEGHDRKGRKEYAFVRKRSRSRSRVGGGSRNVNLGDMFLR</sequence>
<name>A0A2W1EH15_9PLEO</name>
<dbReference type="RefSeq" id="XP_001930884.2">
    <property type="nucleotide sequence ID" value="XM_001930849.2"/>
</dbReference>
<proteinExistence type="predicted"/>
<comment type="caution">
    <text evidence="1">The sequence shown here is derived from an EMBL/GenBank/DDBJ whole genome shotgun (WGS) entry which is preliminary data.</text>
</comment>
<evidence type="ECO:0000313" key="2">
    <source>
        <dbReference type="Proteomes" id="UP000245464"/>
    </source>
</evidence>
<protein>
    <submittedName>
        <fullName evidence="1">Uncharacterized protein</fullName>
    </submittedName>
</protein>
<accession>A0A2W1EH15</accession>